<name>A0ACB8ZQ24_CICIN</name>
<keyword evidence="2" id="KW-1185">Reference proteome</keyword>
<protein>
    <submittedName>
        <fullName evidence="1">Uncharacterized protein</fullName>
    </submittedName>
</protein>
<dbReference type="EMBL" id="CM042016">
    <property type="protein sequence ID" value="KAI3699713.1"/>
    <property type="molecule type" value="Genomic_DNA"/>
</dbReference>
<comment type="caution">
    <text evidence="1">The sequence shown here is derived from an EMBL/GenBank/DDBJ whole genome shotgun (WGS) entry which is preliminary data.</text>
</comment>
<organism evidence="1 2">
    <name type="scientific">Cichorium intybus</name>
    <name type="common">Chicory</name>
    <dbReference type="NCBI Taxonomy" id="13427"/>
    <lineage>
        <taxon>Eukaryota</taxon>
        <taxon>Viridiplantae</taxon>
        <taxon>Streptophyta</taxon>
        <taxon>Embryophyta</taxon>
        <taxon>Tracheophyta</taxon>
        <taxon>Spermatophyta</taxon>
        <taxon>Magnoliopsida</taxon>
        <taxon>eudicotyledons</taxon>
        <taxon>Gunneridae</taxon>
        <taxon>Pentapetalae</taxon>
        <taxon>asterids</taxon>
        <taxon>campanulids</taxon>
        <taxon>Asterales</taxon>
        <taxon>Asteraceae</taxon>
        <taxon>Cichorioideae</taxon>
        <taxon>Cichorieae</taxon>
        <taxon>Cichoriinae</taxon>
        <taxon>Cichorium</taxon>
    </lineage>
</organism>
<gene>
    <name evidence="1" type="ORF">L2E82_44181</name>
</gene>
<sequence>MISQPCSYSPDLDRTIKAALAPVSEHIVGLLPLHLVYNQAHDNEIEVIFGDCRVIDIMTTLITSFKVSNKLKDQQFYLHPLLWISIWILGISGN</sequence>
<accession>A0ACB8ZQ24</accession>
<evidence type="ECO:0000313" key="1">
    <source>
        <dbReference type="EMBL" id="KAI3699713.1"/>
    </source>
</evidence>
<reference evidence="2" key="1">
    <citation type="journal article" date="2022" name="Mol. Ecol. Resour.">
        <title>The genomes of chicory, endive, great burdock and yacon provide insights into Asteraceae palaeo-polyploidization history and plant inulin production.</title>
        <authorList>
            <person name="Fan W."/>
            <person name="Wang S."/>
            <person name="Wang H."/>
            <person name="Wang A."/>
            <person name="Jiang F."/>
            <person name="Liu H."/>
            <person name="Zhao H."/>
            <person name="Xu D."/>
            <person name="Zhang Y."/>
        </authorList>
    </citation>
    <scope>NUCLEOTIDE SEQUENCE [LARGE SCALE GENOMIC DNA]</scope>
    <source>
        <strain evidence="2">cv. Punajuju</strain>
    </source>
</reference>
<evidence type="ECO:0000313" key="2">
    <source>
        <dbReference type="Proteomes" id="UP001055811"/>
    </source>
</evidence>
<reference evidence="1 2" key="2">
    <citation type="journal article" date="2022" name="Mol. Ecol. Resour.">
        <title>The genomes of chicory, endive, great burdock and yacon provide insights into Asteraceae paleo-polyploidization history and plant inulin production.</title>
        <authorList>
            <person name="Fan W."/>
            <person name="Wang S."/>
            <person name="Wang H."/>
            <person name="Wang A."/>
            <person name="Jiang F."/>
            <person name="Liu H."/>
            <person name="Zhao H."/>
            <person name="Xu D."/>
            <person name="Zhang Y."/>
        </authorList>
    </citation>
    <scope>NUCLEOTIDE SEQUENCE [LARGE SCALE GENOMIC DNA]</scope>
    <source>
        <strain evidence="2">cv. Punajuju</strain>
        <tissue evidence="1">Leaves</tissue>
    </source>
</reference>
<proteinExistence type="predicted"/>
<dbReference type="Proteomes" id="UP001055811">
    <property type="component" value="Linkage Group LG08"/>
</dbReference>